<evidence type="ECO:0000259" key="2">
    <source>
        <dbReference type="Pfam" id="PF01494"/>
    </source>
</evidence>
<keyword evidence="1" id="KW-1133">Transmembrane helix</keyword>
<dbReference type="PANTHER" id="PTHR43422:SF3">
    <property type="entry name" value="THIAMINE THIAZOLE SYNTHASE"/>
    <property type="match status" value="1"/>
</dbReference>
<dbReference type="InterPro" id="IPR002938">
    <property type="entry name" value="FAD-bd"/>
</dbReference>
<dbReference type="PANTHER" id="PTHR43422">
    <property type="entry name" value="THIAMINE THIAZOLE SYNTHASE"/>
    <property type="match status" value="1"/>
</dbReference>
<keyword evidence="4" id="KW-1185">Reference proteome</keyword>
<sequence length="473" mass="52038">MMTRAMRPRQNSQSQCRSLWSSGLKISQKILARCSLPVQCSLVRSELRARQRPRSLLMSKAVVIGGGIAGLSAAHVLSQHFARVLLVDRDGQDVAHERQGVPQVDHLHVLMRRGWLAFNELFPGIGEELIQAGAAEVDWGTNCYWVGRFGAFPRPPTNITSRLCSRGLLEKTIRARLKSNPKIELVEHFQAETFRWDSSQRRILAVKASDGRELEASLFVDASGRNGPFRSQAVLEKVDARASYATCVVRIPHAERLPFKQAYVQVCAPHHLRGGCINPIEGGLHLAMMIGAGHEVPPGDKEGFMEYARSLRDPCLAQVLSEAEFVGPIRCFRRMAGTRVLRPAFEADNLVTIGDALCALNPVYGQGMTVSLLSALELGRQMAQGGRTSQKRFNELVAGPWLTAAGEDLRVPGCSLENVSVVERLTMALNSALGDRVMLRATFDPDAHQRAMRVLHMVDPPSALLPLALPRVG</sequence>
<evidence type="ECO:0000313" key="3">
    <source>
        <dbReference type="EMBL" id="WNG45201.1"/>
    </source>
</evidence>
<name>A0ABY9WV36_9BACT</name>
<dbReference type="EMBL" id="CP043494">
    <property type="protein sequence ID" value="WNG45201.1"/>
    <property type="molecule type" value="Genomic_DNA"/>
</dbReference>
<dbReference type="Proteomes" id="UP001611383">
    <property type="component" value="Chromosome"/>
</dbReference>
<reference evidence="3 4" key="1">
    <citation type="submission" date="2019-08" db="EMBL/GenBank/DDBJ databases">
        <title>Archangium and Cystobacter genomes.</title>
        <authorList>
            <person name="Chen I.-C.K."/>
            <person name="Wielgoss S."/>
        </authorList>
    </citation>
    <scope>NUCLEOTIDE SEQUENCE [LARGE SCALE GENOMIC DNA]</scope>
    <source>
        <strain evidence="3 4">Cbm 6</strain>
    </source>
</reference>
<proteinExistence type="predicted"/>
<organism evidence="3 4">
    <name type="scientific">Archangium minus</name>
    <dbReference type="NCBI Taxonomy" id="83450"/>
    <lineage>
        <taxon>Bacteria</taxon>
        <taxon>Pseudomonadati</taxon>
        <taxon>Myxococcota</taxon>
        <taxon>Myxococcia</taxon>
        <taxon>Myxococcales</taxon>
        <taxon>Cystobacterineae</taxon>
        <taxon>Archangiaceae</taxon>
        <taxon>Archangium</taxon>
    </lineage>
</organism>
<dbReference type="Gene3D" id="3.50.50.60">
    <property type="entry name" value="FAD/NAD(P)-binding domain"/>
    <property type="match status" value="1"/>
</dbReference>
<feature type="transmembrane region" description="Helical" evidence="1">
    <location>
        <begin position="57"/>
        <end position="77"/>
    </location>
</feature>
<gene>
    <name evidence="3" type="ORF">F0U60_14610</name>
</gene>
<dbReference type="InterPro" id="IPR036188">
    <property type="entry name" value="FAD/NAD-bd_sf"/>
</dbReference>
<protein>
    <submittedName>
        <fullName evidence="3">FAD-dependent monooxygenase</fullName>
    </submittedName>
</protein>
<accession>A0ABY9WV36</accession>
<keyword evidence="3" id="KW-0560">Oxidoreductase</keyword>
<evidence type="ECO:0000256" key="1">
    <source>
        <dbReference type="SAM" id="Phobius"/>
    </source>
</evidence>
<dbReference type="SUPFAM" id="SSF51905">
    <property type="entry name" value="FAD/NAD(P)-binding domain"/>
    <property type="match status" value="1"/>
</dbReference>
<evidence type="ECO:0000313" key="4">
    <source>
        <dbReference type="Proteomes" id="UP001611383"/>
    </source>
</evidence>
<dbReference type="PRINTS" id="PR00420">
    <property type="entry name" value="RNGMNOXGNASE"/>
</dbReference>
<keyword evidence="1" id="KW-0812">Transmembrane</keyword>
<dbReference type="Pfam" id="PF01494">
    <property type="entry name" value="FAD_binding_3"/>
    <property type="match status" value="1"/>
</dbReference>
<keyword evidence="1" id="KW-0472">Membrane</keyword>
<keyword evidence="3" id="KW-0503">Monooxygenase</keyword>
<feature type="domain" description="FAD-binding" evidence="2">
    <location>
        <begin position="60"/>
        <end position="384"/>
    </location>
</feature>
<dbReference type="GO" id="GO:0004497">
    <property type="term" value="F:monooxygenase activity"/>
    <property type="evidence" value="ECO:0007669"/>
    <property type="project" value="UniProtKB-KW"/>
</dbReference>